<feature type="domain" description="GS catalytic" evidence="4">
    <location>
        <begin position="1"/>
        <end position="185"/>
    </location>
</feature>
<keyword evidence="1" id="KW-0436">Ligase</keyword>
<dbReference type="PROSITE" id="PS51987">
    <property type="entry name" value="GS_CATALYTIC"/>
    <property type="match status" value="1"/>
</dbReference>
<name>A0ABC8QMY2_9AQUA</name>
<dbReference type="PANTHER" id="PTHR43785">
    <property type="entry name" value="GAMMA-GLUTAMYLPUTRESCINE SYNTHETASE"/>
    <property type="match status" value="1"/>
</dbReference>
<comment type="similarity">
    <text evidence="2 3">Belongs to the glutamine synthetase family.</text>
</comment>
<dbReference type="EMBL" id="CAUOFW020000292">
    <property type="protein sequence ID" value="CAK9134024.1"/>
    <property type="molecule type" value="Genomic_DNA"/>
</dbReference>
<dbReference type="InterPro" id="IPR008146">
    <property type="entry name" value="Gln_synth_cat_dom"/>
</dbReference>
<reference evidence="5 6" key="1">
    <citation type="submission" date="2024-02" db="EMBL/GenBank/DDBJ databases">
        <authorList>
            <person name="Vignale AGUSTIN F."/>
            <person name="Sosa J E."/>
            <person name="Modenutti C."/>
        </authorList>
    </citation>
    <scope>NUCLEOTIDE SEQUENCE [LARGE SCALE GENOMIC DNA]</scope>
</reference>
<gene>
    <name evidence="5" type="ORF">ILEXP_LOCUS958</name>
</gene>
<dbReference type="AlphaFoldDB" id="A0ABC8QMY2"/>
<evidence type="ECO:0000313" key="6">
    <source>
        <dbReference type="Proteomes" id="UP001642360"/>
    </source>
</evidence>
<evidence type="ECO:0000256" key="3">
    <source>
        <dbReference type="RuleBase" id="RU000384"/>
    </source>
</evidence>
<organism evidence="5 6">
    <name type="scientific">Ilex paraguariensis</name>
    <name type="common">yerba mate</name>
    <dbReference type="NCBI Taxonomy" id="185542"/>
    <lineage>
        <taxon>Eukaryota</taxon>
        <taxon>Viridiplantae</taxon>
        <taxon>Streptophyta</taxon>
        <taxon>Embryophyta</taxon>
        <taxon>Tracheophyta</taxon>
        <taxon>Spermatophyta</taxon>
        <taxon>Magnoliopsida</taxon>
        <taxon>eudicotyledons</taxon>
        <taxon>Gunneridae</taxon>
        <taxon>Pentapetalae</taxon>
        <taxon>asterids</taxon>
        <taxon>campanulids</taxon>
        <taxon>Aquifoliales</taxon>
        <taxon>Aquifoliaceae</taxon>
        <taxon>Ilex</taxon>
    </lineage>
</organism>
<dbReference type="SUPFAM" id="SSF55931">
    <property type="entry name" value="Glutamine synthetase/guanido kinase"/>
    <property type="match status" value="1"/>
</dbReference>
<evidence type="ECO:0000256" key="2">
    <source>
        <dbReference type="PROSITE-ProRule" id="PRU01331"/>
    </source>
</evidence>
<evidence type="ECO:0000256" key="1">
    <source>
        <dbReference type="ARBA" id="ARBA00022598"/>
    </source>
</evidence>
<keyword evidence="6" id="KW-1185">Reference proteome</keyword>
<sequence>MAYGGSSHYGMSKVGEEFMAGVLNHLPSILAFTAPIPNSYDRIQPNTWSGAYKCWGKENREAPLRTACPPGVMDDVVSNFEIKAFDGCANPYLGLAAVIAAGIDGLRGHLNLPDPIADANPDSLGVELERLPKSLSESVEALEKDTILKDLIGEKLLIAIKGVRKAEIKYYSENENAYKKLIHQY</sequence>
<dbReference type="Gene3D" id="3.30.590.10">
    <property type="entry name" value="Glutamine synthetase/guanido kinase, catalytic domain"/>
    <property type="match status" value="1"/>
</dbReference>
<dbReference type="Pfam" id="PF00120">
    <property type="entry name" value="Gln-synt_C"/>
    <property type="match status" value="1"/>
</dbReference>
<dbReference type="PANTHER" id="PTHR43785:SF2">
    <property type="entry name" value="TYPE-1 GLUTAMINE SYNTHETASE 1"/>
    <property type="match status" value="1"/>
</dbReference>
<dbReference type="GO" id="GO:0016874">
    <property type="term" value="F:ligase activity"/>
    <property type="evidence" value="ECO:0007669"/>
    <property type="project" value="UniProtKB-KW"/>
</dbReference>
<evidence type="ECO:0000259" key="4">
    <source>
        <dbReference type="PROSITE" id="PS51987"/>
    </source>
</evidence>
<accession>A0ABC8QMY2</accession>
<dbReference type="Proteomes" id="UP001642360">
    <property type="component" value="Unassembled WGS sequence"/>
</dbReference>
<dbReference type="InterPro" id="IPR014746">
    <property type="entry name" value="Gln_synth/guanido_kin_cat_dom"/>
</dbReference>
<evidence type="ECO:0000313" key="5">
    <source>
        <dbReference type="EMBL" id="CAK9134024.1"/>
    </source>
</evidence>
<comment type="caution">
    <text evidence="5">The sequence shown here is derived from an EMBL/GenBank/DDBJ whole genome shotgun (WGS) entry which is preliminary data.</text>
</comment>
<proteinExistence type="inferred from homology"/>
<protein>
    <recommendedName>
        <fullName evidence="4">GS catalytic domain-containing protein</fullName>
    </recommendedName>
</protein>